<dbReference type="Pfam" id="PF05050">
    <property type="entry name" value="Methyltransf_21"/>
    <property type="match status" value="1"/>
</dbReference>
<protein>
    <recommendedName>
        <fullName evidence="1">Methyltransferase FkbM domain-containing protein</fullName>
    </recommendedName>
</protein>
<dbReference type="GO" id="GO:0006888">
    <property type="term" value="P:endoplasmic reticulum to Golgi vesicle-mediated transport"/>
    <property type="evidence" value="ECO:0007669"/>
    <property type="project" value="TreeGrafter"/>
</dbReference>
<dbReference type="InterPro" id="IPR006342">
    <property type="entry name" value="FkbM_mtfrase"/>
</dbReference>
<dbReference type="GO" id="GO:0005886">
    <property type="term" value="C:plasma membrane"/>
    <property type="evidence" value="ECO:0007669"/>
    <property type="project" value="TreeGrafter"/>
</dbReference>
<dbReference type="SUPFAM" id="SSF53448">
    <property type="entry name" value="Nucleotide-diphospho-sugar transferases"/>
    <property type="match status" value="1"/>
</dbReference>
<organism evidence="2">
    <name type="scientific">viral metagenome</name>
    <dbReference type="NCBI Taxonomy" id="1070528"/>
    <lineage>
        <taxon>unclassified sequences</taxon>
        <taxon>metagenomes</taxon>
        <taxon>organismal metagenomes</taxon>
    </lineage>
</organism>
<dbReference type="EMBL" id="MN740633">
    <property type="protein sequence ID" value="QHU36253.1"/>
    <property type="molecule type" value="Genomic_DNA"/>
</dbReference>
<accession>A0A6C0M147</accession>
<feature type="domain" description="Methyltransferase FkbM" evidence="1">
    <location>
        <begin position="24"/>
        <end position="203"/>
    </location>
</feature>
<dbReference type="Pfam" id="PF09612">
    <property type="entry name" value="HtrL_YibB"/>
    <property type="match status" value="1"/>
</dbReference>
<dbReference type="SUPFAM" id="SSF53335">
    <property type="entry name" value="S-adenosyl-L-methionine-dependent methyltransferases"/>
    <property type="match status" value="1"/>
</dbReference>
<evidence type="ECO:0000259" key="1">
    <source>
        <dbReference type="Pfam" id="PF05050"/>
    </source>
</evidence>
<dbReference type="PANTHER" id="PTHR34009:SF2">
    <property type="entry name" value="PROTEIN STAR"/>
    <property type="match status" value="1"/>
</dbReference>
<dbReference type="NCBIfam" id="TIGR01444">
    <property type="entry name" value="fkbM_fam"/>
    <property type="match status" value="1"/>
</dbReference>
<dbReference type="Gene3D" id="3.40.50.150">
    <property type="entry name" value="Vaccinia Virus protein VP39"/>
    <property type="match status" value="1"/>
</dbReference>
<proteinExistence type="predicted"/>
<dbReference type="AlphaFoldDB" id="A0A6C0M147"/>
<dbReference type="GO" id="GO:0016197">
    <property type="term" value="P:endosomal transport"/>
    <property type="evidence" value="ECO:0007669"/>
    <property type="project" value="TreeGrafter"/>
</dbReference>
<dbReference type="InterPro" id="IPR011735">
    <property type="entry name" value="WlaTC/HtrL_glycosyltransf"/>
</dbReference>
<name>A0A6C0M147_9ZZZZ</name>
<dbReference type="GO" id="GO:0031902">
    <property type="term" value="C:late endosome membrane"/>
    <property type="evidence" value="ECO:0007669"/>
    <property type="project" value="TreeGrafter"/>
</dbReference>
<dbReference type="PANTHER" id="PTHR34009">
    <property type="entry name" value="PROTEIN STAR"/>
    <property type="match status" value="1"/>
</dbReference>
<dbReference type="InterPro" id="IPR029063">
    <property type="entry name" value="SAM-dependent_MTases_sf"/>
</dbReference>
<evidence type="ECO:0000313" key="2">
    <source>
        <dbReference type="EMBL" id="QHU36253.1"/>
    </source>
</evidence>
<sequence>MSDIFDTVLHFYGRKSSKLFCINIGAMDGVMFDELVGYSKSYGFKGLYVEPIPYLFERLKQNFPEEGNLFENAAISSENGTIRMLTIHQSAIDNGLVHSCFYGMSAVYPPKNGLGSEGDRETVEKWGKIVEVPCITMETLLSKHNISRFDVVKIDAEGHDWEIFDQIDIEKFRPKLIRLEWINLEVEQQINIIAKFKKFNYEYEIAHADIMACPKEVLQEINSHNSVIESKQLAMDNNYECDVTLVTGLWNIKRDQLSEGWTRSFEHYLNKFKELLEVENPMIVFGDPELETFVYKHRSRSNTLFITRPQSWLKSNFYDKIQEIRTSERWLSQAGWLRDSTQAKLEMYNPLVMSKMFLLNDARLMDPFNSKSMYWIDAGLTNTVHPGYFTHDRVLRKLSKHVNKFTFICFPYSANTEIHGFDFEEINKLSGKRVELVARGGFFGGPIQTIHDINSIYYSLMRLTLEQNLMGTEESLFSIMIHRNKELIDYFEIESNGLMNKFFEDLKNDALKIRTQRVVPLSNPSSPGSPGSPSNPSNIHKTSLYVIGFNSPQQLKVLIQSMMQYDENYIVQPKKYLLNNSTDRSTDAEYRSICNEWGFEIIGTGDNLGICGGRQYVAEHFDQSDQDFMLFFEDDMFFYPNEGAICKNGFNRKVKDLYWKSLEIISKHGYDFLKLNFTEFFGNNATQWAWYNVPQKFRISKWPNNPRLPDTGLDANAPLTEFKNIRSHNGLAWVDGEIYYSNWPQIVSKEGNRKMFIKTKWSHPYEQTWMSHMYQETIQGYIRPALLLLTPTEHNRFDYYDNGLRKES</sequence>
<dbReference type="GO" id="GO:0005789">
    <property type="term" value="C:endoplasmic reticulum membrane"/>
    <property type="evidence" value="ECO:0007669"/>
    <property type="project" value="TreeGrafter"/>
</dbReference>
<dbReference type="InterPro" id="IPR053202">
    <property type="entry name" value="EGF_Rcpt_Signaling_Reg"/>
</dbReference>
<reference evidence="2" key="1">
    <citation type="journal article" date="2020" name="Nature">
        <title>Giant virus diversity and host interactions through global metagenomics.</title>
        <authorList>
            <person name="Schulz F."/>
            <person name="Roux S."/>
            <person name="Paez-Espino D."/>
            <person name="Jungbluth S."/>
            <person name="Walsh D.A."/>
            <person name="Denef V.J."/>
            <person name="McMahon K.D."/>
            <person name="Konstantinidis K.T."/>
            <person name="Eloe-Fadrosh E.A."/>
            <person name="Kyrpides N.C."/>
            <person name="Woyke T."/>
        </authorList>
    </citation>
    <scope>NUCLEOTIDE SEQUENCE</scope>
    <source>
        <strain evidence="2">GVMAG-S-1035124-57</strain>
    </source>
</reference>
<dbReference type="InterPro" id="IPR029044">
    <property type="entry name" value="Nucleotide-diphossugar_trans"/>
</dbReference>
<dbReference type="GO" id="GO:0005794">
    <property type="term" value="C:Golgi apparatus"/>
    <property type="evidence" value="ECO:0007669"/>
    <property type="project" value="TreeGrafter"/>
</dbReference>